<evidence type="ECO:0000256" key="6">
    <source>
        <dbReference type="ARBA" id="ARBA00023136"/>
    </source>
</evidence>
<gene>
    <name evidence="11" type="primary">LOC112048888</name>
</gene>
<evidence type="ECO:0000256" key="2">
    <source>
        <dbReference type="ARBA" id="ARBA00005680"/>
    </source>
</evidence>
<feature type="domain" description="Glycosyltransferase 2-like" evidence="9">
    <location>
        <begin position="67"/>
        <end position="251"/>
    </location>
</feature>
<dbReference type="SUPFAM" id="SSF53448">
    <property type="entry name" value="Nucleotide-diphospho-sugar transferases"/>
    <property type="match status" value="1"/>
</dbReference>
<keyword evidence="3" id="KW-0812">Transmembrane</keyword>
<evidence type="ECO:0000256" key="3">
    <source>
        <dbReference type="ARBA" id="ARBA00022692"/>
    </source>
</evidence>
<dbReference type="CDD" id="cd02510">
    <property type="entry name" value="pp-GalNAc-T"/>
    <property type="match status" value="1"/>
</dbReference>
<keyword evidence="5" id="KW-1133">Transmembrane helix</keyword>
<proteinExistence type="inferred from homology"/>
<keyword evidence="7" id="KW-1015">Disulfide bond</keyword>
<evidence type="ECO:0000256" key="4">
    <source>
        <dbReference type="ARBA" id="ARBA00022968"/>
    </source>
</evidence>
<evidence type="ECO:0000313" key="10">
    <source>
        <dbReference type="Proteomes" id="UP001652582"/>
    </source>
</evidence>
<evidence type="ECO:0000259" key="9">
    <source>
        <dbReference type="Pfam" id="PF00535"/>
    </source>
</evidence>
<evidence type="ECO:0000256" key="5">
    <source>
        <dbReference type="ARBA" id="ARBA00022989"/>
    </source>
</evidence>
<comment type="subcellular location">
    <subcellularLocation>
        <location evidence="8">Endomembrane system</location>
        <topology evidence="8">Single-pass membrane protein</topology>
    </subcellularLocation>
    <subcellularLocation>
        <location evidence="1">Membrane</location>
        <topology evidence="1">Single-pass type II membrane protein</topology>
    </subcellularLocation>
</comment>
<name>A0ABM3LQZ6_BICAN</name>
<comment type="similarity">
    <text evidence="2">Belongs to the glycosyltransferase 2 family. GalNAc-T subfamily.</text>
</comment>
<evidence type="ECO:0000256" key="7">
    <source>
        <dbReference type="ARBA" id="ARBA00023157"/>
    </source>
</evidence>
<dbReference type="GeneID" id="112048888"/>
<organism evidence="10 11">
    <name type="scientific">Bicyclus anynana</name>
    <name type="common">Squinting bush brown butterfly</name>
    <dbReference type="NCBI Taxonomy" id="110368"/>
    <lineage>
        <taxon>Eukaryota</taxon>
        <taxon>Metazoa</taxon>
        <taxon>Ecdysozoa</taxon>
        <taxon>Arthropoda</taxon>
        <taxon>Hexapoda</taxon>
        <taxon>Insecta</taxon>
        <taxon>Pterygota</taxon>
        <taxon>Neoptera</taxon>
        <taxon>Endopterygota</taxon>
        <taxon>Lepidoptera</taxon>
        <taxon>Glossata</taxon>
        <taxon>Ditrysia</taxon>
        <taxon>Papilionoidea</taxon>
        <taxon>Nymphalidae</taxon>
        <taxon>Satyrinae</taxon>
        <taxon>Satyrini</taxon>
        <taxon>Mycalesina</taxon>
        <taxon>Bicyclus</taxon>
    </lineage>
</organism>
<dbReference type="Gene3D" id="3.90.550.10">
    <property type="entry name" value="Spore Coat Polysaccharide Biosynthesis Protein SpsA, Chain A"/>
    <property type="match status" value="1"/>
</dbReference>
<dbReference type="InterPro" id="IPR001173">
    <property type="entry name" value="Glyco_trans_2-like"/>
</dbReference>
<dbReference type="Pfam" id="PF00535">
    <property type="entry name" value="Glycos_transf_2"/>
    <property type="match status" value="1"/>
</dbReference>
<evidence type="ECO:0000256" key="8">
    <source>
        <dbReference type="ARBA" id="ARBA00037847"/>
    </source>
</evidence>
<keyword evidence="10" id="KW-1185">Reference proteome</keyword>
<accession>A0ABM3LQZ6</accession>
<dbReference type="PANTHER" id="PTHR11675:SF131">
    <property type="entry name" value="POLYPEPTIDE N-ACETYLGALACTOSAMINYLTRANSFERASE 9-RELATED"/>
    <property type="match status" value="1"/>
</dbReference>
<dbReference type="Proteomes" id="UP001652582">
    <property type="component" value="Chromosome 14"/>
</dbReference>
<sequence>MSRGLGKAVHVKDYVRDNVRMLIKKGWQDNAFNQFVSDLISVDRALPDFRDEWCRQPYYLSNSHAVTIIICFHNEAWSTLLRTIHSVLYCSPAQLLREIILVDDYSDKPHLKETLGAHIRKYPKIRLIRATRREGLIRSRIIGVKQATTSIVVFLDSHCECTEGWLEPLIERIVENNKTVVSPVIDFIDPSTFEYVPQKSEDLQIGAFNWNLNFVWTPIPKNVAAQRANNLDKPINTPTIAGGLFAIDKDFFRYLGYYDEKFEIWGGENLELSFKVWMCGGTLEIVPCSHVGHVYRTIFPYEGSQDNFKRNSVRLAEVWLDEYAQYFYDRIVNQKGDFGDVSERKILREKLKCHSFDWYLNNVFPDLVVPNDTAANGQVWYHL</sequence>
<dbReference type="RefSeq" id="XP_052741509.1">
    <property type="nucleotide sequence ID" value="XM_052885549.1"/>
</dbReference>
<dbReference type="InterPro" id="IPR029044">
    <property type="entry name" value="Nucleotide-diphossugar_trans"/>
</dbReference>
<evidence type="ECO:0000256" key="1">
    <source>
        <dbReference type="ARBA" id="ARBA00004606"/>
    </source>
</evidence>
<dbReference type="InterPro" id="IPR045885">
    <property type="entry name" value="GalNAc-T"/>
</dbReference>
<keyword evidence="4" id="KW-0735">Signal-anchor</keyword>
<keyword evidence="6" id="KW-0472">Membrane</keyword>
<protein>
    <submittedName>
        <fullName evidence="11">Polypeptide N-acetylgalactosaminyltransferase 9</fullName>
    </submittedName>
</protein>
<reference evidence="11" key="1">
    <citation type="submission" date="2025-08" db="UniProtKB">
        <authorList>
            <consortium name="RefSeq"/>
        </authorList>
    </citation>
    <scope>IDENTIFICATION</scope>
</reference>
<dbReference type="PANTHER" id="PTHR11675">
    <property type="entry name" value="N-ACETYLGALACTOSAMINYLTRANSFERASE"/>
    <property type="match status" value="1"/>
</dbReference>
<evidence type="ECO:0000313" key="11">
    <source>
        <dbReference type="RefSeq" id="XP_052741509.1"/>
    </source>
</evidence>